<keyword evidence="9" id="KW-0378">Hydrolase</keyword>
<comment type="similarity">
    <text evidence="6 7">Belongs to the class I-like SAM-binding methyltransferase superfamily. C5-methyltransferase family.</text>
</comment>
<evidence type="ECO:0000256" key="7">
    <source>
        <dbReference type="RuleBase" id="RU000416"/>
    </source>
</evidence>
<dbReference type="PROSITE" id="PS00095">
    <property type="entry name" value="C5_MTASE_2"/>
    <property type="match status" value="1"/>
</dbReference>
<dbReference type="PANTHER" id="PTHR10629">
    <property type="entry name" value="CYTOSINE-SPECIFIC METHYLTRANSFERASE"/>
    <property type="match status" value="1"/>
</dbReference>
<keyword evidence="3 6" id="KW-0808">Transferase</keyword>
<dbReference type="InterPro" id="IPR050390">
    <property type="entry name" value="C5-Methyltransferase"/>
</dbReference>
<dbReference type="Pfam" id="PF00145">
    <property type="entry name" value="DNA_methylase"/>
    <property type="match status" value="1"/>
</dbReference>
<keyword evidence="10" id="KW-1185">Reference proteome</keyword>
<accession>A0ABQ6YQR2</accession>
<keyword evidence="4 6" id="KW-0949">S-adenosyl-L-methionine</keyword>
<dbReference type="RefSeq" id="WP_084458439.1">
    <property type="nucleotide sequence ID" value="NZ_VMSD01000002.1"/>
</dbReference>
<dbReference type="PANTHER" id="PTHR10629:SF52">
    <property type="entry name" value="DNA (CYTOSINE-5)-METHYLTRANSFERASE 1"/>
    <property type="match status" value="1"/>
</dbReference>
<dbReference type="EMBL" id="VMSD01000002">
    <property type="protein sequence ID" value="KAF0848142.1"/>
    <property type="molecule type" value="Genomic_DNA"/>
</dbReference>
<proteinExistence type="inferred from homology"/>
<feature type="region of interest" description="Disordered" evidence="8">
    <location>
        <begin position="393"/>
        <end position="412"/>
    </location>
</feature>
<keyword evidence="2 6" id="KW-0489">Methyltransferase</keyword>
<dbReference type="NCBIfam" id="TIGR00675">
    <property type="entry name" value="dcm"/>
    <property type="match status" value="1"/>
</dbReference>
<dbReference type="EC" id="2.1.1.37" evidence="1"/>
<name>A0ABQ6YQR2_9NOCA</name>
<keyword evidence="9" id="KW-0540">Nuclease</keyword>
<dbReference type="InterPro" id="IPR011335">
    <property type="entry name" value="Restrct_endonuc-II-like"/>
</dbReference>
<evidence type="ECO:0000256" key="3">
    <source>
        <dbReference type="ARBA" id="ARBA00022679"/>
    </source>
</evidence>
<dbReference type="InterPro" id="IPR001525">
    <property type="entry name" value="C5_MeTfrase"/>
</dbReference>
<dbReference type="SUPFAM" id="SSF52980">
    <property type="entry name" value="Restriction endonuclease-like"/>
    <property type="match status" value="1"/>
</dbReference>
<dbReference type="Gene3D" id="3.90.120.10">
    <property type="entry name" value="DNA Methylase, subunit A, domain 2"/>
    <property type="match status" value="1"/>
</dbReference>
<dbReference type="InterPro" id="IPR029063">
    <property type="entry name" value="SAM-dependent_MTases_sf"/>
</dbReference>
<organism evidence="9 10">
    <name type="scientific">Nocardia caishijiensis</name>
    <dbReference type="NCBI Taxonomy" id="184756"/>
    <lineage>
        <taxon>Bacteria</taxon>
        <taxon>Bacillati</taxon>
        <taxon>Actinomycetota</taxon>
        <taxon>Actinomycetes</taxon>
        <taxon>Mycobacteriales</taxon>
        <taxon>Nocardiaceae</taxon>
        <taxon>Nocardia</taxon>
    </lineage>
</organism>
<protein>
    <recommendedName>
        <fullName evidence="1">DNA (cytosine-5-)-methyltransferase</fullName>
        <ecNumber evidence="1">2.1.1.37</ecNumber>
    </recommendedName>
</protein>
<dbReference type="Gene3D" id="3.40.960.10">
    <property type="entry name" value="VSR Endonuclease"/>
    <property type="match status" value="1"/>
</dbReference>
<evidence type="ECO:0000313" key="10">
    <source>
        <dbReference type="Proteomes" id="UP000798951"/>
    </source>
</evidence>
<dbReference type="Gene3D" id="3.40.50.150">
    <property type="entry name" value="Vaccinia Virus protein VP39"/>
    <property type="match status" value="1"/>
</dbReference>
<evidence type="ECO:0000256" key="1">
    <source>
        <dbReference type="ARBA" id="ARBA00011975"/>
    </source>
</evidence>
<keyword evidence="5" id="KW-0680">Restriction system</keyword>
<evidence type="ECO:0000256" key="2">
    <source>
        <dbReference type="ARBA" id="ARBA00022603"/>
    </source>
</evidence>
<evidence type="ECO:0000256" key="4">
    <source>
        <dbReference type="ARBA" id="ARBA00022691"/>
    </source>
</evidence>
<dbReference type="InterPro" id="IPR031303">
    <property type="entry name" value="C5_meth_CS"/>
</dbReference>
<evidence type="ECO:0000313" key="9">
    <source>
        <dbReference type="EMBL" id="KAF0848142.1"/>
    </source>
</evidence>
<reference evidence="9 10" key="1">
    <citation type="submission" date="2019-07" db="EMBL/GenBank/DDBJ databases">
        <title>Genomic Encyclopedia of Type Strains, Phase IV (KMG-IV): sequencing the most valuable type-strain genomes for metagenomic binning, comparative biology and taxonomic classification.</title>
        <authorList>
            <person name="Goeker M."/>
        </authorList>
    </citation>
    <scope>NUCLEOTIDE SEQUENCE [LARGE SCALE GENOMIC DNA]</scope>
    <source>
        <strain evidence="9 10">DSM 44831</strain>
    </source>
</reference>
<comment type="caution">
    <text evidence="9">The sequence shown here is derived from an EMBL/GenBank/DDBJ whole genome shotgun (WGS) entry which is preliminary data.</text>
</comment>
<dbReference type="SUPFAM" id="SSF53335">
    <property type="entry name" value="S-adenosyl-L-methionine-dependent methyltransferases"/>
    <property type="match status" value="1"/>
</dbReference>
<dbReference type="PRINTS" id="PR00105">
    <property type="entry name" value="C5METTRFRASE"/>
</dbReference>
<keyword evidence="9" id="KW-0255">Endonuclease</keyword>
<evidence type="ECO:0000256" key="6">
    <source>
        <dbReference type="PROSITE-ProRule" id="PRU01016"/>
    </source>
</evidence>
<gene>
    <name evidence="9" type="ORF">FNL39_102289</name>
</gene>
<sequence>MITPPSPPLRAIDLFCGAGGLSEGFRAAGYEIGFALDKDKDSCETYKKNHPGTHVECASITDFSPEEIKELAGGRVDVVLGGPSCQSFSTHGRRTRWVGEGDERNNLWEHMFKVVEHLEPKAFLLENVPGMVYFKQGSFGKMILDRFAEKGYAVHEPEILLAADWGVPQRRRRLFIVGLLGDVEFEFPKQTHMGGWRRDSLEMWEQRRREEGLLEHLTVWDAIGDLPPLGDTQGPARRYAMRLKDVPSIAQSLRRGSSLLRDHEVPVMAPDTRDLIKHVPEGGTWRDIPPYLLPDRYRGMRRTDSTNLLGRLDRDLPAYTITTQFSNVTTGCFTHPVENRSLTVREGARIQTFPDRYKFVGSLGSRCRQIGNAVPPLLAHVLAHAIAAQIGGPGAAEAHPAPEPPIRGQWGNHRSTDAEIAYARRRRDTQQDTLATRLLQAELRKHCIPFDVTTEAHGAPRTGDIMLKAAQVVVMVNSCFWNGCPEHAATTKSRTKWWAKKIAENQERNRRTEKYWRSDGWDVVVNWEHEHPDDVVRHVNELIDAKVHVIADHAFKEPVPTLFEL</sequence>
<evidence type="ECO:0000256" key="5">
    <source>
        <dbReference type="ARBA" id="ARBA00022747"/>
    </source>
</evidence>
<dbReference type="PROSITE" id="PS51679">
    <property type="entry name" value="SAM_MT_C5"/>
    <property type="match status" value="1"/>
</dbReference>
<evidence type="ECO:0000256" key="8">
    <source>
        <dbReference type="SAM" id="MobiDB-lite"/>
    </source>
</evidence>
<dbReference type="Proteomes" id="UP000798951">
    <property type="component" value="Unassembled WGS sequence"/>
</dbReference>
<dbReference type="GO" id="GO:0004519">
    <property type="term" value="F:endonuclease activity"/>
    <property type="evidence" value="ECO:0007669"/>
    <property type="project" value="UniProtKB-KW"/>
</dbReference>
<feature type="active site" evidence="6">
    <location>
        <position position="85"/>
    </location>
</feature>